<protein>
    <submittedName>
        <fullName evidence="1">Uncharacterized protein</fullName>
    </submittedName>
</protein>
<dbReference type="AlphaFoldDB" id="B9YDT5"/>
<evidence type="ECO:0000313" key="1">
    <source>
        <dbReference type="EMBL" id="EEF65868.1"/>
    </source>
</evidence>
<reference evidence="1 2" key="1">
    <citation type="submission" date="2008-12" db="EMBL/GenBank/DDBJ databases">
        <authorList>
            <person name="Fulton L."/>
            <person name="Clifton S."/>
            <person name="Fulton B."/>
            <person name="Xu J."/>
            <person name="Minx P."/>
            <person name="Pepin K.H."/>
            <person name="Johnson M."/>
            <person name="Bhonagiri V."/>
            <person name="Nash W.E."/>
            <person name="Mardis E.R."/>
            <person name="Wilson R.K."/>
        </authorList>
    </citation>
    <scope>NUCLEOTIDE SEQUENCE [LARGE SCALE GENOMIC DNA]</scope>
    <source>
        <strain evidence="1 2">DSM 12042</strain>
    </source>
</reference>
<reference evidence="1 2" key="2">
    <citation type="submission" date="2009-02" db="EMBL/GenBank/DDBJ databases">
        <title>Draft genome sequence of Holdemania filiformis DSM 12042.</title>
        <authorList>
            <person name="Sudarsanam P."/>
            <person name="Ley R."/>
            <person name="Guruge J."/>
            <person name="Turnbaugh P.J."/>
            <person name="Mahowald M."/>
            <person name="Liep D."/>
            <person name="Gordon J."/>
        </authorList>
    </citation>
    <scope>NUCLEOTIDE SEQUENCE [LARGE SCALE GENOMIC DNA]</scope>
    <source>
        <strain evidence="1 2">DSM 12042</strain>
    </source>
</reference>
<dbReference type="HOGENOM" id="CLU_3168944_0_0_9"/>
<dbReference type="EMBL" id="ACCF01000251">
    <property type="protein sequence ID" value="EEF65868.1"/>
    <property type="molecule type" value="Genomic_DNA"/>
</dbReference>
<accession>B9YDT5</accession>
<evidence type="ECO:0000313" key="2">
    <source>
        <dbReference type="Proteomes" id="UP000005950"/>
    </source>
</evidence>
<dbReference type="STRING" id="545696.HOLDEFILI_04009"/>
<comment type="caution">
    <text evidence="1">The sequence shown here is derived from an EMBL/GenBank/DDBJ whole genome shotgun (WGS) entry which is preliminary data.</text>
</comment>
<organism evidence="1 2">
    <name type="scientific">Holdemania filiformis DSM 12042</name>
    <dbReference type="NCBI Taxonomy" id="545696"/>
    <lineage>
        <taxon>Bacteria</taxon>
        <taxon>Bacillati</taxon>
        <taxon>Bacillota</taxon>
        <taxon>Erysipelotrichia</taxon>
        <taxon>Erysipelotrichales</taxon>
        <taxon>Erysipelotrichaceae</taxon>
        <taxon>Holdemania</taxon>
    </lineage>
</organism>
<gene>
    <name evidence="1" type="ORF">HOLDEFILI_04009</name>
</gene>
<sequence length="47" mass="5697">MNYPAELPKDLTKKKDKRIAEARVILFSYCFRLRSRQYLIKTDFESL</sequence>
<name>B9YDT5_9FIRM</name>
<proteinExistence type="predicted"/>
<dbReference type="Proteomes" id="UP000005950">
    <property type="component" value="Unassembled WGS sequence"/>
</dbReference>